<feature type="transmembrane region" description="Helical" evidence="13">
    <location>
        <begin position="148"/>
        <end position="173"/>
    </location>
</feature>
<reference evidence="16" key="1">
    <citation type="submission" date="2021-02" db="EMBL/GenBank/DDBJ databases">
        <authorList>
            <person name="Nowell W R."/>
        </authorList>
    </citation>
    <scope>NUCLEOTIDE SEQUENCE</scope>
</reference>
<feature type="signal peptide" evidence="14">
    <location>
        <begin position="1"/>
        <end position="25"/>
    </location>
</feature>
<accession>A0A815SRX0</accession>
<feature type="compositionally biased region" description="Acidic residues" evidence="12">
    <location>
        <begin position="241"/>
        <end position="271"/>
    </location>
</feature>
<evidence type="ECO:0000256" key="2">
    <source>
        <dbReference type="ARBA" id="ARBA00022448"/>
    </source>
</evidence>
<keyword evidence="8 13" id="KW-1133">Transmembrane helix</keyword>
<evidence type="ECO:0000256" key="14">
    <source>
        <dbReference type="SAM" id="SignalP"/>
    </source>
</evidence>
<dbReference type="InterPro" id="IPR052454">
    <property type="entry name" value="TMX_domain-containing"/>
</dbReference>
<dbReference type="InterPro" id="IPR017937">
    <property type="entry name" value="Thioredoxin_CS"/>
</dbReference>
<evidence type="ECO:0000256" key="11">
    <source>
        <dbReference type="ARBA" id="ARBA00023284"/>
    </source>
</evidence>
<feature type="chain" id="PRO_5035607390" description="Thioredoxin domain-containing protein" evidence="14">
    <location>
        <begin position="26"/>
        <end position="296"/>
    </location>
</feature>
<evidence type="ECO:0000259" key="15">
    <source>
        <dbReference type="PROSITE" id="PS51352"/>
    </source>
</evidence>
<proteinExistence type="predicted"/>
<keyword evidence="5 14" id="KW-0732">Signal</keyword>
<feature type="compositionally biased region" description="Polar residues" evidence="12">
    <location>
        <begin position="274"/>
        <end position="284"/>
    </location>
</feature>
<dbReference type="PANTHER" id="PTHR46107:SF3">
    <property type="entry name" value="THIOREDOXIN DOMAIN-CONTAINING PROTEIN"/>
    <property type="match status" value="1"/>
</dbReference>
<dbReference type="SUPFAM" id="SSF52833">
    <property type="entry name" value="Thioredoxin-like"/>
    <property type="match status" value="1"/>
</dbReference>
<evidence type="ECO:0000256" key="7">
    <source>
        <dbReference type="ARBA" id="ARBA00022982"/>
    </source>
</evidence>
<evidence type="ECO:0000256" key="3">
    <source>
        <dbReference type="ARBA" id="ARBA00022553"/>
    </source>
</evidence>
<dbReference type="Proteomes" id="UP000681722">
    <property type="component" value="Unassembled WGS sequence"/>
</dbReference>
<feature type="compositionally biased region" description="Polar residues" evidence="12">
    <location>
        <begin position="211"/>
        <end position="239"/>
    </location>
</feature>
<sequence length="296" mass="35000">MFCKTMFVDLFIPFCILLLFSFVQTEPLSLTDKTWKDMLCGQWMVEFYAPWCPACEHFSTTWDQFSKVMIPNDVKVAKININEYPALSGRFRVALLPTIYYVRDGIFRQYNGERSLNAMRAYVENQEWHRTEPNAYYTLQNDYFWPSWLIYITFALLVIFLGLCIGFGVLVLIDYCSSSEPADYSSIPDDSKEELDDSEIQQQTVNDRLLTKRNQNISSLTDDSRGIKTQQYNRVQSNSEIEPDIEDEDQDEEEEEEEEEQEEEMREDDEETTMRNMPSSFQTKSDIRNRRTERKN</sequence>
<dbReference type="Proteomes" id="UP000663829">
    <property type="component" value="Unassembled WGS sequence"/>
</dbReference>
<evidence type="ECO:0000256" key="6">
    <source>
        <dbReference type="ARBA" id="ARBA00022824"/>
    </source>
</evidence>
<comment type="caution">
    <text evidence="16">The sequence shown here is derived from an EMBL/GenBank/DDBJ whole genome shotgun (WGS) entry which is preliminary data.</text>
</comment>
<dbReference type="Pfam" id="PF00085">
    <property type="entry name" value="Thioredoxin"/>
    <property type="match status" value="1"/>
</dbReference>
<evidence type="ECO:0000256" key="12">
    <source>
        <dbReference type="SAM" id="MobiDB-lite"/>
    </source>
</evidence>
<evidence type="ECO:0000256" key="5">
    <source>
        <dbReference type="ARBA" id="ARBA00022729"/>
    </source>
</evidence>
<keyword evidence="3" id="KW-0597">Phosphoprotein</keyword>
<dbReference type="PROSITE" id="PS00194">
    <property type="entry name" value="THIOREDOXIN_1"/>
    <property type="match status" value="1"/>
</dbReference>
<dbReference type="InterPro" id="IPR036249">
    <property type="entry name" value="Thioredoxin-like_sf"/>
</dbReference>
<keyword evidence="2" id="KW-0813">Transport</keyword>
<keyword evidence="10" id="KW-1015">Disulfide bond</keyword>
<dbReference type="PANTHER" id="PTHR46107">
    <property type="entry name" value="DUMPY: SHORTER THAN WILD-TYPE"/>
    <property type="match status" value="1"/>
</dbReference>
<dbReference type="GO" id="GO:0015036">
    <property type="term" value="F:disulfide oxidoreductase activity"/>
    <property type="evidence" value="ECO:0007669"/>
    <property type="project" value="TreeGrafter"/>
</dbReference>
<name>A0A815SRX0_9BILA</name>
<organism evidence="16 18">
    <name type="scientific">Didymodactylos carnosus</name>
    <dbReference type="NCBI Taxonomy" id="1234261"/>
    <lineage>
        <taxon>Eukaryota</taxon>
        <taxon>Metazoa</taxon>
        <taxon>Spiralia</taxon>
        <taxon>Gnathifera</taxon>
        <taxon>Rotifera</taxon>
        <taxon>Eurotatoria</taxon>
        <taxon>Bdelloidea</taxon>
        <taxon>Philodinida</taxon>
        <taxon>Philodinidae</taxon>
        <taxon>Didymodactylos</taxon>
    </lineage>
</organism>
<evidence type="ECO:0000256" key="13">
    <source>
        <dbReference type="SAM" id="Phobius"/>
    </source>
</evidence>
<keyword evidence="6" id="KW-0256">Endoplasmic reticulum</keyword>
<evidence type="ECO:0000256" key="1">
    <source>
        <dbReference type="ARBA" id="ARBA00004115"/>
    </source>
</evidence>
<keyword evidence="4 13" id="KW-0812">Transmembrane</keyword>
<evidence type="ECO:0000256" key="9">
    <source>
        <dbReference type="ARBA" id="ARBA00023136"/>
    </source>
</evidence>
<dbReference type="InterPro" id="IPR013766">
    <property type="entry name" value="Thioredoxin_domain"/>
</dbReference>
<evidence type="ECO:0000313" key="17">
    <source>
        <dbReference type="EMBL" id="CAF4356657.1"/>
    </source>
</evidence>
<evidence type="ECO:0000256" key="10">
    <source>
        <dbReference type="ARBA" id="ARBA00023157"/>
    </source>
</evidence>
<keyword evidence="18" id="KW-1185">Reference proteome</keyword>
<evidence type="ECO:0000256" key="8">
    <source>
        <dbReference type="ARBA" id="ARBA00022989"/>
    </source>
</evidence>
<dbReference type="OrthoDB" id="7869097at2759"/>
<comment type="subcellular location">
    <subcellularLocation>
        <location evidence="1">Endoplasmic reticulum membrane</location>
        <topology evidence="1">Single-pass type I membrane protein</topology>
    </subcellularLocation>
</comment>
<keyword evidence="7" id="KW-0249">Electron transport</keyword>
<keyword evidence="11" id="KW-0676">Redox-active center</keyword>
<dbReference type="PROSITE" id="PS51352">
    <property type="entry name" value="THIOREDOXIN_2"/>
    <property type="match status" value="1"/>
</dbReference>
<gene>
    <name evidence="16" type="ORF">GPM918_LOCUS36383</name>
    <name evidence="17" type="ORF">SRO942_LOCUS37117</name>
</gene>
<keyword evidence="9 13" id="KW-0472">Membrane</keyword>
<dbReference type="AlphaFoldDB" id="A0A815SRX0"/>
<feature type="domain" description="Thioredoxin" evidence="15">
    <location>
        <begin position="19"/>
        <end position="128"/>
    </location>
</feature>
<dbReference type="EMBL" id="CAJNOQ010021941">
    <property type="protein sequence ID" value="CAF1493934.1"/>
    <property type="molecule type" value="Genomic_DNA"/>
</dbReference>
<dbReference type="GO" id="GO:0005789">
    <property type="term" value="C:endoplasmic reticulum membrane"/>
    <property type="evidence" value="ECO:0007669"/>
    <property type="project" value="UniProtKB-SubCell"/>
</dbReference>
<feature type="region of interest" description="Disordered" evidence="12">
    <location>
        <begin position="211"/>
        <end position="296"/>
    </location>
</feature>
<evidence type="ECO:0000313" key="18">
    <source>
        <dbReference type="Proteomes" id="UP000663829"/>
    </source>
</evidence>
<dbReference type="Gene3D" id="3.40.30.10">
    <property type="entry name" value="Glutaredoxin"/>
    <property type="match status" value="1"/>
</dbReference>
<feature type="compositionally biased region" description="Basic and acidic residues" evidence="12">
    <location>
        <begin position="285"/>
        <end position="296"/>
    </location>
</feature>
<evidence type="ECO:0000256" key="4">
    <source>
        <dbReference type="ARBA" id="ARBA00022692"/>
    </source>
</evidence>
<dbReference type="EMBL" id="CAJOBC010087438">
    <property type="protein sequence ID" value="CAF4356657.1"/>
    <property type="molecule type" value="Genomic_DNA"/>
</dbReference>
<protein>
    <recommendedName>
        <fullName evidence="15">Thioredoxin domain-containing protein</fullName>
    </recommendedName>
</protein>
<evidence type="ECO:0000313" key="16">
    <source>
        <dbReference type="EMBL" id="CAF1493934.1"/>
    </source>
</evidence>